<dbReference type="EMBL" id="ALQB01000200">
    <property type="protein sequence ID" value="EJZ06057.1"/>
    <property type="molecule type" value="Genomic_DNA"/>
</dbReference>
<reference evidence="1 2" key="1">
    <citation type="journal article" date="2012" name="J. Bacteriol.">
        <title>Complete Genome Sequence of Mycobacterium fortuitum subsp. fortuitum Type Strain DSM46621.</title>
        <authorList>
            <person name="Ho Y.S."/>
            <person name="Adroub S.A."/>
            <person name="Aleisa F."/>
            <person name="Mahmood H."/>
            <person name="Othoum G."/>
            <person name="Rashid F."/>
            <person name="Zaher M."/>
            <person name="Ali S."/>
            <person name="Bitter W."/>
            <person name="Pain A."/>
            <person name="Abdallah A.M."/>
        </authorList>
    </citation>
    <scope>NUCLEOTIDE SEQUENCE [LARGE SCALE GENOMIC DNA]</scope>
    <source>
        <strain evidence="2">DSM46621</strain>
    </source>
</reference>
<evidence type="ECO:0000313" key="1">
    <source>
        <dbReference type="EMBL" id="EJZ06057.1"/>
    </source>
</evidence>
<accession>K0UFN2</accession>
<sequence>MRACGSDVATASHSTADQRALEEALRLVGVAHQQVLGLLVVVEHHLVVLAADTGLLVTAERRVRGVGVVAVGPHPAGLDVPAGPVGGVAVAAPHPGAEAVEGVVCDRDGVVVVLERGHGDDGTEDLLLEQSHLVVAGEDRRGHIETTVEVAAQIGPLTAGDQLGAFGFPDLDVGQDLLQLIVGGLRTDHRLGVQRVALTHGLGADGGQFQELVVDVCLDQRPRRAGAHLTLVQGEHGEPFQGFVLEVIGSCQHIGEEDVGALAAQLEGHRDEVLAGVLHDQPARGGLTGEGDLGDPVARSQRLTALDTEPVDHVHHARGQQITDQRHQVEHRNRGLLSGFEDDGVACGQRRSQLPHRHQDREVPGDDLTDHAEWLVEVVGDGVLVDLRERAFLGPQHAGEVPEVVDRQRDVGVQRLADRLAVVPRLGQSDRFEVLLDAVGDLVEDDGARSRRGLAPCRRGGVRGVQRLLDVGLGGAGHLAEHLAGDRRRVLEVAALGGGDPLAADVVVVAGLERHQSAVGARTCINSHGNLLHRTPRCVGHH</sequence>
<organism evidence="1 2">
    <name type="scientific">Mycolicibacterium fortuitum subsp. fortuitum DSM 46621 = ATCC 6841 = JCM 6387</name>
    <dbReference type="NCBI Taxonomy" id="1214102"/>
    <lineage>
        <taxon>Bacteria</taxon>
        <taxon>Bacillati</taxon>
        <taxon>Actinomycetota</taxon>
        <taxon>Actinomycetes</taxon>
        <taxon>Mycobacteriales</taxon>
        <taxon>Mycobacteriaceae</taxon>
        <taxon>Mycolicibacterium</taxon>
    </lineage>
</organism>
<evidence type="ECO:0000313" key="2">
    <source>
        <dbReference type="Proteomes" id="UP000006043"/>
    </source>
</evidence>
<comment type="caution">
    <text evidence="1">The sequence shown here is derived from an EMBL/GenBank/DDBJ whole genome shotgun (WGS) entry which is preliminary data.</text>
</comment>
<name>K0UFN2_MYCFO</name>
<dbReference type="HOGENOM" id="CLU_031863_0_0_11"/>
<proteinExistence type="predicted"/>
<protein>
    <submittedName>
        <fullName evidence="1">Uncharacterized protein</fullName>
    </submittedName>
</protein>
<gene>
    <name evidence="1" type="ORF">MFORT_28624</name>
</gene>
<dbReference type="AlphaFoldDB" id="K0UFN2"/>
<dbReference type="Proteomes" id="UP000006043">
    <property type="component" value="Unassembled WGS sequence"/>
</dbReference>